<dbReference type="KEGG" id="vg:16511698"/>
<sequence>MQKLFNVVLLLFCLNVFSQEELNFSAIDSLYREDQFYFGVTYNILNLKPIDVSQNSFSTGLNLGFLRDFPINKMRTFAVAPGFGFFV</sequence>
<evidence type="ECO:0000313" key="2">
    <source>
        <dbReference type="Proteomes" id="UP000014422"/>
    </source>
</evidence>
<protein>
    <recommendedName>
        <fullName evidence="3">PorT family protein</fullName>
    </recommendedName>
</protein>
<dbReference type="RefSeq" id="YP_008320462.1">
    <property type="nucleotide sequence ID" value="NC_021867.1"/>
</dbReference>
<reference evidence="1 2" key="1">
    <citation type="journal article" date="2014" name="FEMS Microbiol. Lett.">
        <title>Genomic structure of bacteriophage 6H and its distribution as prophage in Flavobacterium psychrophilum strains.</title>
        <authorList>
            <person name="Castillo D."/>
            <person name="Espejo R."/>
            <person name="Middelboe M."/>
        </authorList>
    </citation>
    <scope>NUCLEOTIDE SEQUENCE [LARGE SCALE GENOMIC DNA]</scope>
</reference>
<dbReference type="GeneID" id="16511698"/>
<evidence type="ECO:0000313" key="1">
    <source>
        <dbReference type="EMBL" id="AGN89432.1"/>
    </source>
</evidence>
<keyword evidence="2" id="KW-1185">Reference proteome</keyword>
<name>R9W058_9CAUD</name>
<proteinExistence type="predicted"/>
<dbReference type="EMBL" id="KC959568">
    <property type="protein sequence ID" value="AGN89432.1"/>
    <property type="molecule type" value="Genomic_DNA"/>
</dbReference>
<evidence type="ECO:0008006" key="3">
    <source>
        <dbReference type="Google" id="ProtNLM"/>
    </source>
</evidence>
<organism evidence="1 2">
    <name type="scientific">Flavobacterium phage 6H</name>
    <dbReference type="NCBI Taxonomy" id="1325731"/>
    <lineage>
        <taxon>Viruses</taxon>
        <taxon>Duplodnaviria</taxon>
        <taxon>Heunggongvirae</taxon>
        <taxon>Uroviricota</taxon>
        <taxon>Caudoviricetes</taxon>
        <taxon>Duneviridae</taxon>
        <taxon>Unahavirus</taxon>
        <taxon>Unahavirus uv6H</taxon>
    </lineage>
</organism>
<dbReference type="Proteomes" id="UP000014422">
    <property type="component" value="Segment"/>
</dbReference>
<accession>R9W058</accession>